<dbReference type="GO" id="GO:0009254">
    <property type="term" value="P:peptidoglycan turnover"/>
    <property type="evidence" value="ECO:0007669"/>
    <property type="project" value="TreeGrafter"/>
</dbReference>
<dbReference type="SUPFAM" id="SSF55846">
    <property type="entry name" value="N-acetylmuramoyl-L-alanine amidase-like"/>
    <property type="match status" value="1"/>
</dbReference>
<name>A0A084SGI9_9BACT</name>
<feature type="domain" description="Peptidoglycan recognition protein family" evidence="8">
    <location>
        <begin position="95"/>
        <end position="232"/>
    </location>
</feature>
<protein>
    <recommendedName>
        <fullName evidence="3">N-acetylmuramoyl-L-alanine amidase</fullName>
        <ecNumber evidence="3">3.5.1.28</ecNumber>
    </recommendedName>
</protein>
<evidence type="ECO:0000256" key="3">
    <source>
        <dbReference type="ARBA" id="ARBA00011901"/>
    </source>
</evidence>
<feature type="compositionally biased region" description="Low complexity" evidence="6">
    <location>
        <begin position="1"/>
        <end position="28"/>
    </location>
</feature>
<dbReference type="GO" id="GO:0071555">
    <property type="term" value="P:cell wall organization"/>
    <property type="evidence" value="ECO:0007669"/>
    <property type="project" value="UniProtKB-KW"/>
</dbReference>
<dbReference type="Gene3D" id="3.40.80.10">
    <property type="entry name" value="Peptidoglycan recognition protein-like"/>
    <property type="match status" value="1"/>
</dbReference>
<feature type="domain" description="N-acetylmuramoyl-L-alanine amidase" evidence="7">
    <location>
        <begin position="101"/>
        <end position="240"/>
    </location>
</feature>
<dbReference type="GO" id="GO:0008745">
    <property type="term" value="F:N-acetylmuramoyl-L-alanine amidase activity"/>
    <property type="evidence" value="ECO:0007669"/>
    <property type="project" value="UniProtKB-EC"/>
</dbReference>
<evidence type="ECO:0000313" key="10">
    <source>
        <dbReference type="Proteomes" id="UP000028547"/>
    </source>
</evidence>
<comment type="caution">
    <text evidence="9">The sequence shown here is derived from an EMBL/GenBank/DDBJ whole genome shotgun (WGS) entry which is preliminary data.</text>
</comment>
<proteinExistence type="inferred from homology"/>
<dbReference type="InterPro" id="IPR006619">
    <property type="entry name" value="PGRP_domain_met/bac"/>
</dbReference>
<evidence type="ECO:0000259" key="7">
    <source>
        <dbReference type="SMART" id="SM00644"/>
    </source>
</evidence>
<comment type="similarity">
    <text evidence="2">Belongs to the N-acetylmuramoyl-L-alanine amidase 2 family.</text>
</comment>
<dbReference type="AlphaFoldDB" id="A0A084SGI9"/>
<keyword evidence="5" id="KW-0961">Cell wall biogenesis/degradation</keyword>
<dbReference type="SUPFAM" id="SSF47090">
    <property type="entry name" value="PGBD-like"/>
    <property type="match status" value="1"/>
</dbReference>
<dbReference type="SMART" id="SM00644">
    <property type="entry name" value="Ami_2"/>
    <property type="match status" value="1"/>
</dbReference>
<evidence type="ECO:0000313" key="9">
    <source>
        <dbReference type="EMBL" id="KFA87574.1"/>
    </source>
</evidence>
<reference evidence="9 10" key="1">
    <citation type="submission" date="2014-07" db="EMBL/GenBank/DDBJ databases">
        <title>Draft Genome Sequence of Gephyronic Acid Producer, Cystobacter violaceus Strain Cb vi76.</title>
        <authorList>
            <person name="Stevens D.C."/>
            <person name="Young J."/>
            <person name="Carmichael R."/>
            <person name="Tan J."/>
            <person name="Taylor R.E."/>
        </authorList>
    </citation>
    <scope>NUCLEOTIDE SEQUENCE [LARGE SCALE GENOMIC DNA]</scope>
    <source>
        <strain evidence="9 10">Cb vi76</strain>
    </source>
</reference>
<dbReference type="PANTHER" id="PTHR30417">
    <property type="entry name" value="N-ACETYLMURAMOYL-L-ALANINE AMIDASE AMID"/>
    <property type="match status" value="1"/>
</dbReference>
<dbReference type="InterPro" id="IPR036365">
    <property type="entry name" value="PGBD-like_sf"/>
</dbReference>
<evidence type="ECO:0000256" key="4">
    <source>
        <dbReference type="ARBA" id="ARBA00022801"/>
    </source>
</evidence>
<evidence type="ECO:0000256" key="1">
    <source>
        <dbReference type="ARBA" id="ARBA00001561"/>
    </source>
</evidence>
<dbReference type="CDD" id="cd06583">
    <property type="entry name" value="PGRP"/>
    <property type="match status" value="1"/>
</dbReference>
<dbReference type="GO" id="GO:0009253">
    <property type="term" value="P:peptidoglycan catabolic process"/>
    <property type="evidence" value="ECO:0007669"/>
    <property type="project" value="InterPro"/>
</dbReference>
<evidence type="ECO:0000256" key="2">
    <source>
        <dbReference type="ARBA" id="ARBA00007553"/>
    </source>
</evidence>
<feature type="region of interest" description="Disordered" evidence="6">
    <location>
        <begin position="1"/>
        <end position="31"/>
    </location>
</feature>
<sequence>MATSNASALGASGSSSSSLPEGPLSEGSKGPDVQRLQAVLIQLGYLSGKADGDFGPKTKQALMRFQREWRLTQDGEYGPRTRAALLKALVPVKKPPIVSKPSRNQESRRGVPIDAIVLHHTATNSARIDLATLRWVRGNNRVSAHYLVGPDGTVYQLVPDSMAAWHAGRSSLHGDTEPSVNTRSIGIEITNDGTGQTPFTEAQYRALEQLVPYLARRYWVPKENILGHRDVAPGRKTDPADNFDWARVRRAVDAAV</sequence>
<dbReference type="Pfam" id="PF01471">
    <property type="entry name" value="PG_binding_1"/>
    <property type="match status" value="1"/>
</dbReference>
<dbReference type="SMART" id="SM00701">
    <property type="entry name" value="PGRP"/>
    <property type="match status" value="1"/>
</dbReference>
<dbReference type="Proteomes" id="UP000028547">
    <property type="component" value="Unassembled WGS sequence"/>
</dbReference>
<dbReference type="PANTHER" id="PTHR30417:SF1">
    <property type="entry name" value="N-ACETYLMURAMOYL-L-ALANINE AMIDASE AMID"/>
    <property type="match status" value="1"/>
</dbReference>
<keyword evidence="4" id="KW-0378">Hydrolase</keyword>
<dbReference type="InterPro" id="IPR051206">
    <property type="entry name" value="NAMLAA_amidase_2"/>
</dbReference>
<dbReference type="RefSeq" id="WP_043411896.1">
    <property type="nucleotide sequence ID" value="NZ_JPMI01000367.1"/>
</dbReference>
<evidence type="ECO:0000256" key="6">
    <source>
        <dbReference type="SAM" id="MobiDB-lite"/>
    </source>
</evidence>
<dbReference type="InterPro" id="IPR036366">
    <property type="entry name" value="PGBDSf"/>
</dbReference>
<dbReference type="GO" id="GO:0008270">
    <property type="term" value="F:zinc ion binding"/>
    <property type="evidence" value="ECO:0007669"/>
    <property type="project" value="InterPro"/>
</dbReference>
<dbReference type="Gene3D" id="1.10.101.10">
    <property type="entry name" value="PGBD-like superfamily/PGBD"/>
    <property type="match status" value="1"/>
</dbReference>
<dbReference type="InterPro" id="IPR036505">
    <property type="entry name" value="Amidase/PGRP_sf"/>
</dbReference>
<dbReference type="Pfam" id="PF01510">
    <property type="entry name" value="Amidase_2"/>
    <property type="match status" value="1"/>
</dbReference>
<comment type="catalytic activity">
    <reaction evidence="1">
        <text>Hydrolyzes the link between N-acetylmuramoyl residues and L-amino acid residues in certain cell-wall glycopeptides.</text>
        <dbReference type="EC" id="3.5.1.28"/>
    </reaction>
</comment>
<evidence type="ECO:0000259" key="8">
    <source>
        <dbReference type="SMART" id="SM00701"/>
    </source>
</evidence>
<dbReference type="EC" id="3.5.1.28" evidence="3"/>
<dbReference type="InterPro" id="IPR002502">
    <property type="entry name" value="Amidase_domain"/>
</dbReference>
<dbReference type="EMBL" id="JPMI01000367">
    <property type="protein sequence ID" value="KFA87574.1"/>
    <property type="molecule type" value="Genomic_DNA"/>
</dbReference>
<dbReference type="InterPro" id="IPR002477">
    <property type="entry name" value="Peptidoglycan-bd-like"/>
</dbReference>
<accession>A0A084SGI9</accession>
<organism evidence="9 10">
    <name type="scientific">Archangium violaceum Cb vi76</name>
    <dbReference type="NCBI Taxonomy" id="1406225"/>
    <lineage>
        <taxon>Bacteria</taxon>
        <taxon>Pseudomonadati</taxon>
        <taxon>Myxococcota</taxon>
        <taxon>Myxococcia</taxon>
        <taxon>Myxococcales</taxon>
        <taxon>Cystobacterineae</taxon>
        <taxon>Archangiaceae</taxon>
        <taxon>Archangium</taxon>
    </lineage>
</organism>
<gene>
    <name evidence="9" type="ORF">Q664_47015</name>
</gene>
<evidence type="ECO:0000256" key="5">
    <source>
        <dbReference type="ARBA" id="ARBA00023316"/>
    </source>
</evidence>